<reference evidence="3" key="1">
    <citation type="submission" date="2020-06" db="EMBL/GenBank/DDBJ databases">
        <title>WGS assembly of Ceratodon purpureus strain R40.</title>
        <authorList>
            <person name="Carey S.B."/>
            <person name="Jenkins J."/>
            <person name="Shu S."/>
            <person name="Lovell J.T."/>
            <person name="Sreedasyam A."/>
            <person name="Maumus F."/>
            <person name="Tiley G.P."/>
            <person name="Fernandez-Pozo N."/>
            <person name="Barry K."/>
            <person name="Chen C."/>
            <person name="Wang M."/>
            <person name="Lipzen A."/>
            <person name="Daum C."/>
            <person name="Saski C.A."/>
            <person name="Payton A.C."/>
            <person name="Mcbreen J.C."/>
            <person name="Conrad R.E."/>
            <person name="Kollar L.M."/>
            <person name="Olsson S."/>
            <person name="Huttunen S."/>
            <person name="Landis J.B."/>
            <person name="Wickett N.J."/>
            <person name="Johnson M.G."/>
            <person name="Rensing S.A."/>
            <person name="Grimwood J."/>
            <person name="Schmutz J."/>
            <person name="Mcdaniel S.F."/>
        </authorList>
    </citation>
    <scope>NUCLEOTIDE SEQUENCE</scope>
    <source>
        <strain evidence="3">R40</strain>
    </source>
</reference>
<dbReference type="InterPro" id="IPR032675">
    <property type="entry name" value="LRR_dom_sf"/>
</dbReference>
<dbReference type="SUPFAM" id="SSF81383">
    <property type="entry name" value="F-box domain"/>
    <property type="match status" value="1"/>
</dbReference>
<dbReference type="AlphaFoldDB" id="A0A8T0I3U1"/>
<name>A0A8T0I3U1_CERPU</name>
<comment type="caution">
    <text evidence="3">The sequence shown here is derived from an EMBL/GenBank/DDBJ whole genome shotgun (WGS) entry which is preliminary data.</text>
</comment>
<dbReference type="SMART" id="SM00367">
    <property type="entry name" value="LRR_CC"/>
    <property type="match status" value="6"/>
</dbReference>
<evidence type="ECO:0000259" key="2">
    <source>
        <dbReference type="Pfam" id="PF25372"/>
    </source>
</evidence>
<keyword evidence="4" id="KW-1185">Reference proteome</keyword>
<feature type="region of interest" description="Disordered" evidence="1">
    <location>
        <begin position="601"/>
        <end position="624"/>
    </location>
</feature>
<proteinExistence type="predicted"/>
<dbReference type="InterPro" id="IPR036047">
    <property type="entry name" value="F-box-like_dom_sf"/>
</dbReference>
<sequence length="624" mass="67995">MAEDVESILEQLPRALLQSVIGRLDAPSICATAACCRVLRACAEDALRELEAIALVDNWRTEAAVVERLLSGNTRLSSLSLDCSKMDDAVINTITRQELHTLCLWGCHQFSAKLLCGIAMRCPELKVLELELGWADDRQEVNSFSTALEMVMQRCRKLETLTVRSESSCFDSGAYAAIPRLVASGLKVLDIGFIPERDAKQVLNLADEFRFAPRASHPFSSLEKLTLVLDRITDSLVGLIATRLPGLLELDLRDGPFEEPLQAFDLTNWGIQQVGACAKLRRLSLVRSQDWSQNVSFKRVSDLGILLMADLCPNLESIKFGGFSRITDVGCRAVLHSCLHLHTFELSNTPQLTDLAFHDLSASPLGLECVTLASCGLLSDFSIQRLACCTRLKSLNLKGCKSVGDGSMKAVASLSKLEVLALNGCDVSDTGLSMLGSGIAPLSSISLRGCVRVTDDGVAALLAGSLASTLESIDLSAIPPLTDNATIAIVRGRMPVLEELRLRDCPLIGDTTVISLASAFLTDFDSGYGGTLRLLDLWNCHGVSAVALGWLKKPYFPKLRWLGLGWSVKPQKVVALAEVRPFLHIYTDGAELGHMFSGETEEIQPGRLPEEEDELERWIRDGTP</sequence>
<accession>A0A8T0I3U1</accession>
<dbReference type="Gene3D" id="3.80.10.10">
    <property type="entry name" value="Ribonuclease Inhibitor"/>
    <property type="match status" value="2"/>
</dbReference>
<dbReference type="InterPro" id="IPR006553">
    <property type="entry name" value="Leu-rich_rpt_Cys-con_subtyp"/>
</dbReference>
<dbReference type="PANTHER" id="PTHR13318">
    <property type="entry name" value="PARTNER OF PAIRED, ISOFORM B-RELATED"/>
    <property type="match status" value="1"/>
</dbReference>
<dbReference type="InterPro" id="IPR057207">
    <property type="entry name" value="FBXL15_LRR"/>
</dbReference>
<evidence type="ECO:0000256" key="1">
    <source>
        <dbReference type="SAM" id="MobiDB-lite"/>
    </source>
</evidence>
<dbReference type="SMART" id="SM00368">
    <property type="entry name" value="LRR_RI"/>
    <property type="match status" value="2"/>
</dbReference>
<dbReference type="SUPFAM" id="SSF52047">
    <property type="entry name" value="RNI-like"/>
    <property type="match status" value="2"/>
</dbReference>
<protein>
    <recommendedName>
        <fullName evidence="2">F-box/LRR-repeat protein 15-like leucin rich repeat domain-containing protein</fullName>
    </recommendedName>
</protein>
<evidence type="ECO:0000313" key="4">
    <source>
        <dbReference type="Proteomes" id="UP000822688"/>
    </source>
</evidence>
<dbReference type="Proteomes" id="UP000822688">
    <property type="component" value="Chromosome 5"/>
</dbReference>
<gene>
    <name evidence="3" type="ORF">KC19_5G173300</name>
</gene>
<dbReference type="GO" id="GO:0019005">
    <property type="term" value="C:SCF ubiquitin ligase complex"/>
    <property type="evidence" value="ECO:0007669"/>
    <property type="project" value="TreeGrafter"/>
</dbReference>
<evidence type="ECO:0000313" key="3">
    <source>
        <dbReference type="EMBL" id="KAG0577687.1"/>
    </source>
</evidence>
<feature type="domain" description="F-box/LRR-repeat protein 15-like leucin rich repeat" evidence="2">
    <location>
        <begin position="62"/>
        <end position="593"/>
    </location>
</feature>
<dbReference type="GO" id="GO:0031146">
    <property type="term" value="P:SCF-dependent proteasomal ubiquitin-dependent protein catabolic process"/>
    <property type="evidence" value="ECO:0007669"/>
    <property type="project" value="TreeGrafter"/>
</dbReference>
<dbReference type="Pfam" id="PF25372">
    <property type="entry name" value="DUF7885"/>
    <property type="match status" value="1"/>
</dbReference>
<dbReference type="EMBL" id="CM026425">
    <property type="protein sequence ID" value="KAG0577687.1"/>
    <property type="molecule type" value="Genomic_DNA"/>
</dbReference>
<organism evidence="3 4">
    <name type="scientific">Ceratodon purpureus</name>
    <name type="common">Fire moss</name>
    <name type="synonym">Dicranum purpureum</name>
    <dbReference type="NCBI Taxonomy" id="3225"/>
    <lineage>
        <taxon>Eukaryota</taxon>
        <taxon>Viridiplantae</taxon>
        <taxon>Streptophyta</taxon>
        <taxon>Embryophyta</taxon>
        <taxon>Bryophyta</taxon>
        <taxon>Bryophytina</taxon>
        <taxon>Bryopsida</taxon>
        <taxon>Dicranidae</taxon>
        <taxon>Pseudoditrichales</taxon>
        <taxon>Ditrichaceae</taxon>
        <taxon>Ceratodon</taxon>
    </lineage>
</organism>